<dbReference type="GO" id="GO:0004674">
    <property type="term" value="F:protein serine/threonine kinase activity"/>
    <property type="evidence" value="ECO:0007669"/>
    <property type="project" value="UniProtKB-KW"/>
</dbReference>
<feature type="region of interest" description="Disordered" evidence="13">
    <location>
        <begin position="1"/>
        <end position="26"/>
    </location>
</feature>
<evidence type="ECO:0000256" key="11">
    <source>
        <dbReference type="ARBA" id="ARBA00023180"/>
    </source>
</evidence>
<gene>
    <name evidence="16" type="primary">At5g39020_4</name>
    <name evidence="16" type="ORF">g.35201</name>
</gene>
<dbReference type="AlphaFoldDB" id="A0A1D1ZIR3"/>
<feature type="compositionally biased region" description="Basic and acidic residues" evidence="13">
    <location>
        <begin position="709"/>
        <end position="718"/>
    </location>
</feature>
<evidence type="ECO:0000256" key="14">
    <source>
        <dbReference type="SAM" id="Phobius"/>
    </source>
</evidence>
<dbReference type="Pfam" id="PF00069">
    <property type="entry name" value="Pkinase"/>
    <property type="match status" value="1"/>
</dbReference>
<keyword evidence="16" id="KW-0675">Receptor</keyword>
<feature type="transmembrane region" description="Helical" evidence="14">
    <location>
        <begin position="308"/>
        <end position="324"/>
    </location>
</feature>
<dbReference type="InterPro" id="IPR025287">
    <property type="entry name" value="WAK_GUB"/>
</dbReference>
<organism evidence="16">
    <name type="scientific">Anthurium amnicola</name>
    <dbReference type="NCBI Taxonomy" id="1678845"/>
    <lineage>
        <taxon>Eukaryota</taxon>
        <taxon>Viridiplantae</taxon>
        <taxon>Streptophyta</taxon>
        <taxon>Embryophyta</taxon>
        <taxon>Tracheophyta</taxon>
        <taxon>Spermatophyta</taxon>
        <taxon>Magnoliopsida</taxon>
        <taxon>Liliopsida</taxon>
        <taxon>Araceae</taxon>
        <taxon>Pothoideae</taxon>
        <taxon>Potheae</taxon>
        <taxon>Anthurium</taxon>
    </lineage>
</organism>
<evidence type="ECO:0000259" key="15">
    <source>
        <dbReference type="PROSITE" id="PS50011"/>
    </source>
</evidence>
<proteinExistence type="predicted"/>
<comment type="subcellular location">
    <subcellularLocation>
        <location evidence="1">Membrane</location>
        <topology evidence="1">Single-pass type I membrane protein</topology>
    </subcellularLocation>
</comment>
<evidence type="ECO:0000256" key="7">
    <source>
        <dbReference type="ARBA" id="ARBA00022777"/>
    </source>
</evidence>
<keyword evidence="5" id="KW-0732">Signal</keyword>
<dbReference type="InterPro" id="IPR008271">
    <property type="entry name" value="Ser/Thr_kinase_AS"/>
</dbReference>
<accession>A0A1D1ZIR3</accession>
<reference evidence="16" key="1">
    <citation type="submission" date="2015-07" db="EMBL/GenBank/DDBJ databases">
        <title>Transcriptome Assembly of Anthurium amnicola.</title>
        <authorList>
            <person name="Suzuki J."/>
        </authorList>
    </citation>
    <scope>NUCLEOTIDE SEQUENCE</scope>
</reference>
<feature type="binding site" evidence="12">
    <location>
        <position position="417"/>
    </location>
    <ligand>
        <name>ATP</name>
        <dbReference type="ChEBI" id="CHEBI:30616"/>
    </ligand>
</feature>
<evidence type="ECO:0000256" key="10">
    <source>
        <dbReference type="ARBA" id="ARBA00023136"/>
    </source>
</evidence>
<feature type="compositionally biased region" description="Gly residues" evidence="13">
    <location>
        <begin position="1"/>
        <end position="10"/>
    </location>
</feature>
<evidence type="ECO:0000256" key="1">
    <source>
        <dbReference type="ARBA" id="ARBA00004479"/>
    </source>
</evidence>
<evidence type="ECO:0000313" key="16">
    <source>
        <dbReference type="EMBL" id="JAT66767.1"/>
    </source>
</evidence>
<sequence>REVGTEGGQDNGQVISARPHGSNTASESLRVTKDHIHQTSHLGHRGAYRSRHHAAVVFDVCPALALAISSRRKMAKLLHLTLLAISVCCMRGGEAAAGCQPSSCGDISNIGYPFRLRGDPPGCGIPQFELTCEGNSTILEMPPIRYLVKSIWYADQAIQVIDARSRVGPSFLLSPSTTYSYDSRFSLTGETRSIYLMNCSSPVEGPSFVEANSCMNASTAAGAYLYWFIDCCRDSGPCGLPRGCRVVGTYLSEFPCPPPPRCPEVRDALMKGFKLSWARTLYCYEHTCLSDGDDLPCIYNFKFSPKCLLQWGLIALLAPIFAAPKITTPVLAVLAVRTLIGYICLLAFLIYKLRRRLLGLDDSIEIFLSEYKSCMPLRYSYRQVRKMTINFKEKLGEGGFGSVFKGKLLTGRPVAIKVLGKSKGNGQEFINEVATIGRIHHANVVQLVGFCVEGLKRALVYEFMPNGSLDKYIYSQEGRDSPLSWEKTLEIAVGIARGIEYLHQGCDVRILHFDIKPHNILLDKNFNPKIADFGLAKSYPVENSAISVTAVRGTVGYIAPELFYRSVGSVSSKTDVYSFGMLLMEMSGRRKNVDPDAGSSSQSYLPSWIYNQLEQGKDEGMDGATEEEKNIIKKLFIVALWCIQMRPTDRPSMGKVVEMLEGSVQQLQMPPKPFLSPTDLLHFEDLVTSNDSSDSAPVPLPYPSTQVTGEDHSEISPV</sequence>
<dbReference type="PROSITE" id="PS00108">
    <property type="entry name" value="PROTEIN_KINASE_ST"/>
    <property type="match status" value="1"/>
</dbReference>
<evidence type="ECO:0000256" key="2">
    <source>
        <dbReference type="ARBA" id="ARBA00022527"/>
    </source>
</evidence>
<dbReference type="Pfam" id="PF13947">
    <property type="entry name" value="GUB_WAK_bind"/>
    <property type="match status" value="1"/>
</dbReference>
<keyword evidence="11" id="KW-0325">Glycoprotein</keyword>
<protein>
    <submittedName>
        <fullName evidence="16">Putative receptor-like protein kinase At5g39020</fullName>
    </submittedName>
</protein>
<keyword evidence="8 12" id="KW-0067">ATP-binding</keyword>
<evidence type="ECO:0000256" key="12">
    <source>
        <dbReference type="PROSITE-ProRule" id="PRU10141"/>
    </source>
</evidence>
<keyword evidence="2" id="KW-0723">Serine/threonine-protein kinase</keyword>
<evidence type="ECO:0000256" key="8">
    <source>
        <dbReference type="ARBA" id="ARBA00022840"/>
    </source>
</evidence>
<dbReference type="PROSITE" id="PS00107">
    <property type="entry name" value="PROTEIN_KINASE_ATP"/>
    <property type="match status" value="1"/>
</dbReference>
<dbReference type="EMBL" id="GDJX01001169">
    <property type="protein sequence ID" value="JAT66767.1"/>
    <property type="molecule type" value="Transcribed_RNA"/>
</dbReference>
<keyword evidence="7 16" id="KW-0418">Kinase</keyword>
<evidence type="ECO:0000256" key="6">
    <source>
        <dbReference type="ARBA" id="ARBA00022741"/>
    </source>
</evidence>
<dbReference type="SUPFAM" id="SSF56112">
    <property type="entry name" value="Protein kinase-like (PK-like)"/>
    <property type="match status" value="1"/>
</dbReference>
<feature type="non-terminal residue" evidence="16">
    <location>
        <position position="1"/>
    </location>
</feature>
<dbReference type="FunFam" id="3.30.200.20:FF:000178">
    <property type="entry name" value="serine/threonine-protein kinase PBS1-like"/>
    <property type="match status" value="1"/>
</dbReference>
<dbReference type="GO" id="GO:0030247">
    <property type="term" value="F:polysaccharide binding"/>
    <property type="evidence" value="ECO:0007669"/>
    <property type="project" value="InterPro"/>
</dbReference>
<keyword evidence="10 14" id="KW-0472">Membrane</keyword>
<dbReference type="GO" id="GO:0016020">
    <property type="term" value="C:membrane"/>
    <property type="evidence" value="ECO:0007669"/>
    <property type="project" value="UniProtKB-SubCell"/>
</dbReference>
<evidence type="ECO:0000256" key="5">
    <source>
        <dbReference type="ARBA" id="ARBA00022729"/>
    </source>
</evidence>
<keyword evidence="4 14" id="KW-0812">Transmembrane</keyword>
<dbReference type="InterPro" id="IPR045874">
    <property type="entry name" value="LRK10/LRL21-25-like"/>
</dbReference>
<feature type="domain" description="Protein kinase" evidence="15">
    <location>
        <begin position="389"/>
        <end position="675"/>
    </location>
</feature>
<dbReference type="InterPro" id="IPR017441">
    <property type="entry name" value="Protein_kinase_ATP_BS"/>
</dbReference>
<dbReference type="FunFam" id="1.10.510.10:FF:000590">
    <property type="entry name" value="PR5-like receptor kinase"/>
    <property type="match status" value="1"/>
</dbReference>
<evidence type="ECO:0000256" key="3">
    <source>
        <dbReference type="ARBA" id="ARBA00022679"/>
    </source>
</evidence>
<dbReference type="Gene3D" id="3.30.200.20">
    <property type="entry name" value="Phosphorylase Kinase, domain 1"/>
    <property type="match status" value="1"/>
</dbReference>
<dbReference type="CDD" id="cd14066">
    <property type="entry name" value="STKc_IRAK"/>
    <property type="match status" value="1"/>
</dbReference>
<dbReference type="PROSITE" id="PS50011">
    <property type="entry name" value="PROTEIN_KINASE_DOM"/>
    <property type="match status" value="1"/>
</dbReference>
<keyword evidence="6 12" id="KW-0547">Nucleotide-binding</keyword>
<dbReference type="PANTHER" id="PTHR27009">
    <property type="entry name" value="RUST RESISTANCE KINASE LR10-RELATED"/>
    <property type="match status" value="1"/>
</dbReference>
<dbReference type="GO" id="GO:0005524">
    <property type="term" value="F:ATP binding"/>
    <property type="evidence" value="ECO:0007669"/>
    <property type="project" value="UniProtKB-UniRule"/>
</dbReference>
<dbReference type="SMART" id="SM00220">
    <property type="entry name" value="S_TKc"/>
    <property type="match status" value="1"/>
</dbReference>
<dbReference type="InterPro" id="IPR000719">
    <property type="entry name" value="Prot_kinase_dom"/>
</dbReference>
<feature type="transmembrane region" description="Helical" evidence="14">
    <location>
        <begin position="330"/>
        <end position="351"/>
    </location>
</feature>
<name>A0A1D1ZIR3_9ARAE</name>
<evidence type="ECO:0000256" key="4">
    <source>
        <dbReference type="ARBA" id="ARBA00022692"/>
    </source>
</evidence>
<dbReference type="Gene3D" id="1.10.510.10">
    <property type="entry name" value="Transferase(Phosphotransferase) domain 1"/>
    <property type="match status" value="1"/>
</dbReference>
<dbReference type="InterPro" id="IPR011009">
    <property type="entry name" value="Kinase-like_dom_sf"/>
</dbReference>
<feature type="region of interest" description="Disordered" evidence="13">
    <location>
        <begin position="688"/>
        <end position="718"/>
    </location>
</feature>
<evidence type="ECO:0000256" key="13">
    <source>
        <dbReference type="SAM" id="MobiDB-lite"/>
    </source>
</evidence>
<keyword evidence="3" id="KW-0808">Transferase</keyword>
<keyword evidence="9 14" id="KW-1133">Transmembrane helix</keyword>
<evidence type="ECO:0000256" key="9">
    <source>
        <dbReference type="ARBA" id="ARBA00022989"/>
    </source>
</evidence>